<organism evidence="1 2">
    <name type="scientific">Cyclobacterium qasimii M12-11B</name>
    <dbReference type="NCBI Taxonomy" id="641524"/>
    <lineage>
        <taxon>Bacteria</taxon>
        <taxon>Pseudomonadati</taxon>
        <taxon>Bacteroidota</taxon>
        <taxon>Cytophagia</taxon>
        <taxon>Cytophagales</taxon>
        <taxon>Cyclobacteriaceae</taxon>
        <taxon>Cyclobacterium</taxon>
    </lineage>
</organism>
<dbReference type="AlphaFoldDB" id="S7VEK6"/>
<dbReference type="EMBL" id="ATNM01000099">
    <property type="protein sequence ID" value="EPR68461.1"/>
    <property type="molecule type" value="Genomic_DNA"/>
</dbReference>
<gene>
    <name evidence="1" type="ORF">ADICYQ_2556</name>
</gene>
<reference evidence="1 2" key="1">
    <citation type="journal article" date="2013" name="Genome Announc.">
        <title>Draft Genome Sequence of Cyclobacterium qasimii Strain M12-11BT, Isolated from Arctic Marine Sediment.</title>
        <authorList>
            <person name="Shivaji S."/>
            <person name="Ara S."/>
            <person name="Singh A."/>
            <person name="Kumar Pinnaka A."/>
        </authorList>
    </citation>
    <scope>NUCLEOTIDE SEQUENCE [LARGE SCALE GENOMIC DNA]</scope>
    <source>
        <strain evidence="1 2">M12-11B</strain>
    </source>
</reference>
<name>S7VEK6_9BACT</name>
<accession>S7VEK6</accession>
<evidence type="ECO:0000313" key="1">
    <source>
        <dbReference type="EMBL" id="EPR68461.1"/>
    </source>
</evidence>
<evidence type="ECO:0000313" key="2">
    <source>
        <dbReference type="Proteomes" id="UP000014974"/>
    </source>
</evidence>
<protein>
    <submittedName>
        <fullName evidence="1">Uncharacterized protein</fullName>
    </submittedName>
</protein>
<comment type="caution">
    <text evidence="1">The sequence shown here is derived from an EMBL/GenBank/DDBJ whole genome shotgun (WGS) entry which is preliminary data.</text>
</comment>
<dbReference type="Proteomes" id="UP000014974">
    <property type="component" value="Unassembled WGS sequence"/>
</dbReference>
<sequence>MYQTSQFKKKSITWYNLFLIFWTTDHCTDDSCSRLKFR</sequence>
<proteinExistence type="predicted"/>